<keyword evidence="3" id="KW-1185">Reference proteome</keyword>
<dbReference type="Gene3D" id="3.30.160.250">
    <property type="match status" value="1"/>
</dbReference>
<dbReference type="InterPro" id="IPR051404">
    <property type="entry name" value="TA_system_antitoxin"/>
</dbReference>
<organism evidence="2 3">
    <name type="scientific">Serpentinimonas raichei</name>
    <dbReference type="NCBI Taxonomy" id="1458425"/>
    <lineage>
        <taxon>Bacteria</taxon>
        <taxon>Pseudomonadati</taxon>
        <taxon>Pseudomonadota</taxon>
        <taxon>Betaproteobacteria</taxon>
        <taxon>Burkholderiales</taxon>
        <taxon>Comamonadaceae</taxon>
        <taxon>Serpentinimonas</taxon>
    </lineage>
</organism>
<dbReference type="HOGENOM" id="CLU_114047_2_2_4"/>
<reference evidence="2 3" key="1">
    <citation type="journal article" date="2014" name="Nat. Commun.">
        <title>Physiological and genomic features of highly alkaliphilic hydrogen-utilizing Betaproteobacteria from a continental serpentinizing site.</title>
        <authorList>
            <person name="Suzuki S."/>
            <person name="Kuenen J.G."/>
            <person name="Schipper K."/>
            <person name="van der Velde S."/>
            <person name="Ishii S."/>
            <person name="Wu A."/>
            <person name="Sorokin D.Y."/>
            <person name="Tenney A."/>
            <person name="Meng X.Y."/>
            <person name="Morrill P.L."/>
            <person name="Kamagata Y."/>
            <person name="Muyzer G."/>
            <person name="Nealson K.H."/>
        </authorList>
    </citation>
    <scope>NUCLEOTIDE SEQUENCE [LARGE SCALE GENOMIC DNA]</scope>
    <source>
        <strain evidence="2 3">A1</strain>
    </source>
</reference>
<feature type="domain" description="HicB-like antitoxin of toxin-antitoxin system" evidence="1">
    <location>
        <begin position="3"/>
        <end position="65"/>
    </location>
</feature>
<dbReference type="AlphaFoldDB" id="A0A060NT06"/>
<evidence type="ECO:0000313" key="3">
    <source>
        <dbReference type="Proteomes" id="UP000067461"/>
    </source>
</evidence>
<evidence type="ECO:0000313" key="2">
    <source>
        <dbReference type="EMBL" id="BAO82039.1"/>
    </source>
</evidence>
<dbReference type="KEGG" id="cbaa:SRAA_2185"/>
<dbReference type="RefSeq" id="WP_045532723.1">
    <property type="nucleotide sequence ID" value="NZ_AP014568.1"/>
</dbReference>
<dbReference type="Proteomes" id="UP000067461">
    <property type="component" value="Chromosome"/>
</dbReference>
<dbReference type="SUPFAM" id="SSF143100">
    <property type="entry name" value="TTHA1013/TTHA0281-like"/>
    <property type="match status" value="1"/>
</dbReference>
<dbReference type="Pfam" id="PF15919">
    <property type="entry name" value="HicB_lk_antitox"/>
    <property type="match status" value="1"/>
</dbReference>
<protein>
    <submittedName>
        <fullName evidence="2">Uncharacterized conserved protein</fullName>
    </submittedName>
</protein>
<evidence type="ECO:0000259" key="1">
    <source>
        <dbReference type="Pfam" id="PF15919"/>
    </source>
</evidence>
<dbReference type="STRING" id="1458425.SRAA_2185"/>
<name>A0A060NT06_9BURK</name>
<proteinExistence type="predicted"/>
<dbReference type="EMBL" id="AP014568">
    <property type="protein sequence ID" value="BAO82039.1"/>
    <property type="molecule type" value="Genomic_DNA"/>
</dbReference>
<dbReference type="OrthoDB" id="9807959at2"/>
<dbReference type="InterPro" id="IPR035069">
    <property type="entry name" value="TTHA1013/TTHA0281-like"/>
</dbReference>
<accession>A0A060NT06</accession>
<gene>
    <name evidence="2" type="ORF">SRAA_2185</name>
</gene>
<dbReference type="PANTHER" id="PTHR34504:SF2">
    <property type="entry name" value="UPF0150 PROTEIN SSL0259"/>
    <property type="match status" value="1"/>
</dbReference>
<dbReference type="PANTHER" id="PTHR34504">
    <property type="entry name" value="ANTITOXIN HICB"/>
    <property type="match status" value="1"/>
</dbReference>
<dbReference type="InterPro" id="IPR031807">
    <property type="entry name" value="HicB-like"/>
</dbReference>
<sequence>MRYAIVIEKAAANYSAYVPDLPGCVATGTTVAEVEAELREAIAFHLEGLREDGIAIPDGSSQVEYIEVVA</sequence>